<accession>A0A6L6IUS3</accession>
<evidence type="ECO:0000256" key="4">
    <source>
        <dbReference type="ARBA" id="ARBA00022692"/>
    </source>
</evidence>
<keyword evidence="4 7" id="KW-0812">Transmembrane</keyword>
<dbReference type="Proteomes" id="UP000478740">
    <property type="component" value="Unassembled WGS sequence"/>
</dbReference>
<protein>
    <submittedName>
        <fullName evidence="9">DUF421 domain-containing protein</fullName>
    </submittedName>
</protein>
<feature type="transmembrane region" description="Helical" evidence="7">
    <location>
        <begin position="20"/>
        <end position="41"/>
    </location>
</feature>
<keyword evidence="3" id="KW-1003">Cell membrane</keyword>
<comment type="caution">
    <text evidence="9">The sequence shown here is derived from an EMBL/GenBank/DDBJ whole genome shotgun (WGS) entry which is preliminary data.</text>
</comment>
<dbReference type="PANTHER" id="PTHR34582:SF6">
    <property type="entry name" value="UPF0702 TRANSMEMBRANE PROTEIN YCAP"/>
    <property type="match status" value="1"/>
</dbReference>
<keyword evidence="6 7" id="KW-0472">Membrane</keyword>
<name>A0A6L6IUS3_9RHOB</name>
<evidence type="ECO:0000256" key="1">
    <source>
        <dbReference type="ARBA" id="ARBA00004651"/>
    </source>
</evidence>
<dbReference type="PANTHER" id="PTHR34582">
    <property type="entry name" value="UPF0702 TRANSMEMBRANE PROTEIN YCAP"/>
    <property type="match status" value="1"/>
</dbReference>
<sequence>MDDPVVPFDLVRMFLGSDPALFYLEIVFRTFLIYAYALLLIRWVGGRGIAQISVVEFLLVIALGSAVGDGMFYADVPIFYSMLVITLVVVINRLLDVLIFRFRPIEKALDGTTAEVIRDGVIDTRILRRRKLGQSELFEELRENGYRNLGEVRMAYFESSGRFSTFSQPQPRLGLPIEPPWDIKPPVTVGPGDKIRDNQRLACCICGFVLAGNLAMTPDQCPHCQGKSWTAAGVAEAESPSP</sequence>
<feature type="domain" description="YetF C-terminal" evidence="8">
    <location>
        <begin position="102"/>
        <end position="170"/>
    </location>
</feature>
<reference evidence="9 10" key="1">
    <citation type="submission" date="2019-11" db="EMBL/GenBank/DDBJ databases">
        <authorList>
            <person name="Dong K."/>
        </authorList>
    </citation>
    <scope>NUCLEOTIDE SEQUENCE [LARGE SCALE GENOMIC DNA]</scope>
    <source>
        <strain evidence="9 10">DK608</strain>
    </source>
</reference>
<dbReference type="RefSeq" id="WP_155043308.1">
    <property type="nucleotide sequence ID" value="NZ_WMIH01000002.1"/>
</dbReference>
<comment type="subcellular location">
    <subcellularLocation>
        <location evidence="1">Cell membrane</location>
        <topology evidence="1">Multi-pass membrane protein</topology>
    </subcellularLocation>
</comment>
<evidence type="ECO:0000256" key="2">
    <source>
        <dbReference type="ARBA" id="ARBA00006448"/>
    </source>
</evidence>
<feature type="transmembrane region" description="Helical" evidence="7">
    <location>
        <begin position="48"/>
        <end position="66"/>
    </location>
</feature>
<evidence type="ECO:0000256" key="3">
    <source>
        <dbReference type="ARBA" id="ARBA00022475"/>
    </source>
</evidence>
<dbReference type="Pfam" id="PF04239">
    <property type="entry name" value="DUF421"/>
    <property type="match status" value="1"/>
</dbReference>
<comment type="similarity">
    <text evidence="2">Belongs to the UPF0702 family.</text>
</comment>
<dbReference type="AlphaFoldDB" id="A0A6L6IUS3"/>
<dbReference type="EMBL" id="WMII01000003">
    <property type="protein sequence ID" value="MTH63368.1"/>
    <property type="molecule type" value="Genomic_DNA"/>
</dbReference>
<dbReference type="GO" id="GO:0005886">
    <property type="term" value="C:plasma membrane"/>
    <property type="evidence" value="ECO:0007669"/>
    <property type="project" value="UniProtKB-SubCell"/>
</dbReference>
<keyword evidence="10" id="KW-1185">Reference proteome</keyword>
<gene>
    <name evidence="9" type="ORF">GL284_03685</name>
</gene>
<proteinExistence type="inferred from homology"/>
<feature type="transmembrane region" description="Helical" evidence="7">
    <location>
        <begin position="78"/>
        <end position="95"/>
    </location>
</feature>
<evidence type="ECO:0000259" key="8">
    <source>
        <dbReference type="Pfam" id="PF04239"/>
    </source>
</evidence>
<evidence type="ECO:0000313" key="9">
    <source>
        <dbReference type="EMBL" id="MTH63368.1"/>
    </source>
</evidence>
<dbReference type="InterPro" id="IPR007353">
    <property type="entry name" value="DUF421"/>
</dbReference>
<evidence type="ECO:0000313" key="10">
    <source>
        <dbReference type="Proteomes" id="UP000478740"/>
    </source>
</evidence>
<dbReference type="InterPro" id="IPR023090">
    <property type="entry name" value="UPF0702_alpha/beta_dom_sf"/>
</dbReference>
<evidence type="ECO:0000256" key="6">
    <source>
        <dbReference type="ARBA" id="ARBA00023136"/>
    </source>
</evidence>
<evidence type="ECO:0000256" key="5">
    <source>
        <dbReference type="ARBA" id="ARBA00022989"/>
    </source>
</evidence>
<evidence type="ECO:0000256" key="7">
    <source>
        <dbReference type="SAM" id="Phobius"/>
    </source>
</evidence>
<organism evidence="9 10">
    <name type="scientific">Paracoccus shanxieyensis</name>
    <dbReference type="NCBI Taxonomy" id="2675752"/>
    <lineage>
        <taxon>Bacteria</taxon>
        <taxon>Pseudomonadati</taxon>
        <taxon>Pseudomonadota</taxon>
        <taxon>Alphaproteobacteria</taxon>
        <taxon>Rhodobacterales</taxon>
        <taxon>Paracoccaceae</taxon>
        <taxon>Paracoccus</taxon>
    </lineage>
</organism>
<dbReference type="Gene3D" id="3.30.240.20">
    <property type="entry name" value="bsu07140 like domains"/>
    <property type="match status" value="1"/>
</dbReference>
<keyword evidence="5 7" id="KW-1133">Transmembrane helix</keyword>